<dbReference type="EMBL" id="QEXV01000003">
    <property type="protein sequence ID" value="PWE17820.1"/>
    <property type="molecule type" value="Genomic_DNA"/>
</dbReference>
<sequence length="212" mass="22636">MKVFFSAAASALVLAGLGAPAFADQGEWRFRVRAITVQPDESADITPIGGDVDIDASVVPEFDISYFLTDNIAAELILGVTPHDVTAVGTSLGDVDLGETTLLPPTLTLQYHFAPDAQFQPYVGAGINYTTFFNEDLPGGSPLASIDYDDSVGAALQAGFDYKINERWFFNVDVKKVWINTDVTIDAGGLGIVEADVDIDPVIVGVGVGWRY</sequence>
<keyword evidence="4" id="KW-1185">Reference proteome</keyword>
<feature type="signal peptide" evidence="2">
    <location>
        <begin position="1"/>
        <end position="23"/>
    </location>
</feature>
<dbReference type="InterPro" id="IPR011250">
    <property type="entry name" value="OMP/PagP_B-barrel"/>
</dbReference>
<dbReference type="SUPFAM" id="SSF56925">
    <property type="entry name" value="OMPA-like"/>
    <property type="match status" value="1"/>
</dbReference>
<evidence type="ECO:0000256" key="2">
    <source>
        <dbReference type="SAM" id="SignalP"/>
    </source>
</evidence>
<evidence type="ECO:0000313" key="3">
    <source>
        <dbReference type="EMBL" id="PWE17820.1"/>
    </source>
</evidence>
<organism evidence="3 4">
    <name type="scientific">Marinicauda salina</name>
    <dbReference type="NCBI Taxonomy" id="2135793"/>
    <lineage>
        <taxon>Bacteria</taxon>
        <taxon>Pseudomonadati</taxon>
        <taxon>Pseudomonadota</taxon>
        <taxon>Alphaproteobacteria</taxon>
        <taxon>Maricaulales</taxon>
        <taxon>Maricaulaceae</taxon>
        <taxon>Marinicauda</taxon>
    </lineage>
</organism>
<comment type="similarity">
    <text evidence="1">Belongs to the OmpW/AlkL family.</text>
</comment>
<dbReference type="RefSeq" id="WP_109253051.1">
    <property type="nucleotide sequence ID" value="NZ_QEXV01000003.1"/>
</dbReference>
<keyword evidence="2" id="KW-0732">Signal</keyword>
<dbReference type="AlphaFoldDB" id="A0A2U2BV13"/>
<dbReference type="PANTHER" id="PTHR36920:SF1">
    <property type="entry name" value="OUTER MEMBRANE PROTEIN W"/>
    <property type="match status" value="1"/>
</dbReference>
<dbReference type="GO" id="GO:0055085">
    <property type="term" value="P:transmembrane transport"/>
    <property type="evidence" value="ECO:0007669"/>
    <property type="project" value="TreeGrafter"/>
</dbReference>
<evidence type="ECO:0000313" key="4">
    <source>
        <dbReference type="Proteomes" id="UP000245168"/>
    </source>
</evidence>
<accession>A0A2U2BV13</accession>
<dbReference type="InterPro" id="IPR005618">
    <property type="entry name" value="OMPW"/>
</dbReference>
<proteinExistence type="inferred from homology"/>
<feature type="chain" id="PRO_5015786873" evidence="2">
    <location>
        <begin position="24"/>
        <end position="212"/>
    </location>
</feature>
<dbReference type="Gene3D" id="2.40.160.20">
    <property type="match status" value="1"/>
</dbReference>
<dbReference type="PANTHER" id="PTHR36920">
    <property type="match status" value="1"/>
</dbReference>
<dbReference type="Proteomes" id="UP000245168">
    <property type="component" value="Unassembled WGS sequence"/>
</dbReference>
<name>A0A2U2BV13_9PROT</name>
<protein>
    <submittedName>
        <fullName evidence="3">OmpW family protein</fullName>
    </submittedName>
</protein>
<gene>
    <name evidence="3" type="ORF">DDZ18_09225</name>
</gene>
<dbReference type="GO" id="GO:0019867">
    <property type="term" value="C:outer membrane"/>
    <property type="evidence" value="ECO:0007669"/>
    <property type="project" value="InterPro"/>
</dbReference>
<dbReference type="Pfam" id="PF03922">
    <property type="entry name" value="OmpW"/>
    <property type="match status" value="1"/>
</dbReference>
<evidence type="ECO:0000256" key="1">
    <source>
        <dbReference type="ARBA" id="ARBA00009330"/>
    </source>
</evidence>
<comment type="caution">
    <text evidence="3">The sequence shown here is derived from an EMBL/GenBank/DDBJ whole genome shotgun (WGS) entry which is preliminary data.</text>
</comment>
<reference evidence="4" key="1">
    <citation type="submission" date="2018-05" db="EMBL/GenBank/DDBJ databases">
        <authorList>
            <person name="Liu B.-T."/>
        </authorList>
    </citation>
    <scope>NUCLEOTIDE SEQUENCE [LARGE SCALE GENOMIC DNA]</scope>
    <source>
        <strain evidence="4">WD6-1</strain>
    </source>
</reference>
<dbReference type="OrthoDB" id="9807574at2"/>